<sequence>MIRRRYVPVRNVAELDALQHLATRIFRIARKSRTFRTVINQGFGGPSWSTQDVLSFSREGYQGNPYVYSACGNIIQGMAEPPPVLYRVRGGSKIEKAFKSGYNFERSLKGFSSKPWSLSTAASQSILARSSRIMRMTGTTPQLAKRVATKQLAFEGELEQIVSHPILDLLSRPNGWYQTSYVEFVHAWGLSMLLAGEIFT</sequence>
<dbReference type="AlphaFoldDB" id="A0A0F9BKY8"/>
<evidence type="ECO:0000313" key="1">
    <source>
        <dbReference type="EMBL" id="KKL14492.1"/>
    </source>
</evidence>
<protein>
    <submittedName>
        <fullName evidence="1">Uncharacterized protein</fullName>
    </submittedName>
</protein>
<feature type="non-terminal residue" evidence="1">
    <location>
        <position position="200"/>
    </location>
</feature>
<comment type="caution">
    <text evidence="1">The sequence shown here is derived from an EMBL/GenBank/DDBJ whole genome shotgun (WGS) entry which is preliminary data.</text>
</comment>
<reference evidence="1" key="1">
    <citation type="journal article" date="2015" name="Nature">
        <title>Complex archaea that bridge the gap between prokaryotes and eukaryotes.</title>
        <authorList>
            <person name="Spang A."/>
            <person name="Saw J.H."/>
            <person name="Jorgensen S.L."/>
            <person name="Zaremba-Niedzwiedzka K."/>
            <person name="Martijn J."/>
            <person name="Lind A.E."/>
            <person name="van Eijk R."/>
            <person name="Schleper C."/>
            <person name="Guy L."/>
            <person name="Ettema T.J."/>
        </authorList>
    </citation>
    <scope>NUCLEOTIDE SEQUENCE</scope>
</reference>
<name>A0A0F9BKY8_9ZZZZ</name>
<organism evidence="1">
    <name type="scientific">marine sediment metagenome</name>
    <dbReference type="NCBI Taxonomy" id="412755"/>
    <lineage>
        <taxon>unclassified sequences</taxon>
        <taxon>metagenomes</taxon>
        <taxon>ecological metagenomes</taxon>
    </lineage>
</organism>
<dbReference type="EMBL" id="LAZR01040436">
    <property type="protein sequence ID" value="KKL14492.1"/>
    <property type="molecule type" value="Genomic_DNA"/>
</dbReference>
<gene>
    <name evidence="1" type="ORF">LCGC14_2515100</name>
</gene>
<accession>A0A0F9BKY8</accession>
<proteinExistence type="predicted"/>